<evidence type="ECO:0000256" key="6">
    <source>
        <dbReference type="ARBA" id="ARBA00048782"/>
    </source>
</evidence>
<evidence type="ECO:0000256" key="2">
    <source>
        <dbReference type="ARBA" id="ARBA00012502"/>
    </source>
</evidence>
<reference evidence="9" key="2">
    <citation type="journal article" date="2018" name="Nat. Commun.">
        <title>Extreme sensitivity to ultraviolet light in the fungal pathogen causing white-nose syndrome of bats.</title>
        <authorList>
            <person name="Palmer J.M."/>
            <person name="Drees K.P."/>
            <person name="Foster J.T."/>
            <person name="Lindner D.L."/>
        </authorList>
    </citation>
    <scope>NUCLEOTIDE SEQUENCE [LARGE SCALE GENOMIC DNA]</scope>
    <source>
        <strain evidence="9">UAMH 10579</strain>
    </source>
</reference>
<evidence type="ECO:0000256" key="4">
    <source>
        <dbReference type="ARBA" id="ARBA00030643"/>
    </source>
</evidence>
<organism evidence="8 9">
    <name type="scientific">Pseudogymnoascus verrucosus</name>
    <dbReference type="NCBI Taxonomy" id="342668"/>
    <lineage>
        <taxon>Eukaryota</taxon>
        <taxon>Fungi</taxon>
        <taxon>Dikarya</taxon>
        <taxon>Ascomycota</taxon>
        <taxon>Pezizomycotina</taxon>
        <taxon>Leotiomycetes</taxon>
        <taxon>Thelebolales</taxon>
        <taxon>Thelebolaceae</taxon>
        <taxon>Pseudogymnoascus</taxon>
    </lineage>
</organism>
<dbReference type="PANTHER" id="PTHR43774:SF1">
    <property type="entry name" value="PEPTIDE METHIONINE SULFOXIDE REDUCTASE MSRA 2"/>
    <property type="match status" value="1"/>
</dbReference>
<accession>A0A1B8GV29</accession>
<evidence type="ECO:0000313" key="9">
    <source>
        <dbReference type="Proteomes" id="UP000091956"/>
    </source>
</evidence>
<dbReference type="SUPFAM" id="SSF55068">
    <property type="entry name" value="Peptide methionine sulfoxide reductase"/>
    <property type="match status" value="1"/>
</dbReference>
<dbReference type="AlphaFoldDB" id="A0A1B8GV29"/>
<evidence type="ECO:0000256" key="5">
    <source>
        <dbReference type="ARBA" id="ARBA00047806"/>
    </source>
</evidence>
<dbReference type="InterPro" id="IPR002569">
    <property type="entry name" value="Met_Sox_Rdtase_MsrA_dom"/>
</dbReference>
<dbReference type="GO" id="GO:0034599">
    <property type="term" value="P:cellular response to oxidative stress"/>
    <property type="evidence" value="ECO:0007669"/>
    <property type="project" value="UniProtKB-ARBA"/>
</dbReference>
<dbReference type="GeneID" id="28835510"/>
<dbReference type="NCBIfam" id="TIGR00401">
    <property type="entry name" value="msrA"/>
    <property type="match status" value="1"/>
</dbReference>
<dbReference type="HAMAP" id="MF_01401">
    <property type="entry name" value="MsrA"/>
    <property type="match status" value="1"/>
</dbReference>
<dbReference type="EC" id="1.8.4.11" evidence="2"/>
<comment type="catalytic activity">
    <reaction evidence="6">
        <text>[thioredoxin]-disulfide + L-methionine + H2O = L-methionine (S)-S-oxide + [thioredoxin]-dithiol</text>
        <dbReference type="Rhea" id="RHEA:19993"/>
        <dbReference type="Rhea" id="RHEA-COMP:10698"/>
        <dbReference type="Rhea" id="RHEA-COMP:10700"/>
        <dbReference type="ChEBI" id="CHEBI:15377"/>
        <dbReference type="ChEBI" id="CHEBI:29950"/>
        <dbReference type="ChEBI" id="CHEBI:50058"/>
        <dbReference type="ChEBI" id="CHEBI:57844"/>
        <dbReference type="ChEBI" id="CHEBI:58772"/>
        <dbReference type="EC" id="1.8.4.11"/>
    </reaction>
</comment>
<proteinExistence type="inferred from homology"/>
<protein>
    <recommendedName>
        <fullName evidence="2">peptide-methionine (S)-S-oxide reductase</fullName>
        <ecNumber evidence="2">1.8.4.11</ecNumber>
    </recommendedName>
    <alternativeName>
        <fullName evidence="4">Peptide-methionine (S)-S-oxide reductase</fullName>
    </alternativeName>
</protein>
<dbReference type="Gene3D" id="3.30.1060.10">
    <property type="entry name" value="Peptide methionine sulphoxide reductase MsrA"/>
    <property type="match status" value="1"/>
</dbReference>
<dbReference type="Proteomes" id="UP000091956">
    <property type="component" value="Unassembled WGS sequence"/>
</dbReference>
<dbReference type="Pfam" id="PF01625">
    <property type="entry name" value="PMSR"/>
    <property type="match status" value="1"/>
</dbReference>
<gene>
    <name evidence="8" type="primary">MXR1</name>
    <name evidence="8" type="ORF">VE01_02124</name>
</gene>
<dbReference type="EMBL" id="KV460211">
    <property type="protein sequence ID" value="OBT99695.2"/>
    <property type="molecule type" value="Genomic_DNA"/>
</dbReference>
<comment type="similarity">
    <text evidence="1">Belongs to the MsrA Met sulfoxide reductase family.</text>
</comment>
<dbReference type="GO" id="GO:0008113">
    <property type="term" value="F:peptide-methionine (S)-S-oxide reductase activity"/>
    <property type="evidence" value="ECO:0007669"/>
    <property type="project" value="UniProtKB-EC"/>
</dbReference>
<comment type="catalytic activity">
    <reaction evidence="5">
        <text>L-methionyl-[protein] + [thioredoxin]-disulfide + H2O = L-methionyl-(S)-S-oxide-[protein] + [thioredoxin]-dithiol</text>
        <dbReference type="Rhea" id="RHEA:14217"/>
        <dbReference type="Rhea" id="RHEA-COMP:10698"/>
        <dbReference type="Rhea" id="RHEA-COMP:10700"/>
        <dbReference type="Rhea" id="RHEA-COMP:12313"/>
        <dbReference type="Rhea" id="RHEA-COMP:12315"/>
        <dbReference type="ChEBI" id="CHEBI:15377"/>
        <dbReference type="ChEBI" id="CHEBI:16044"/>
        <dbReference type="ChEBI" id="CHEBI:29950"/>
        <dbReference type="ChEBI" id="CHEBI:44120"/>
        <dbReference type="ChEBI" id="CHEBI:50058"/>
        <dbReference type="EC" id="1.8.4.11"/>
    </reaction>
</comment>
<dbReference type="RefSeq" id="XP_018133428.2">
    <property type="nucleotide sequence ID" value="XM_018271635.2"/>
</dbReference>
<dbReference type="FunFam" id="3.30.1060.10:FF:000006">
    <property type="entry name" value="Peptide methionine sulfoxide reductase"/>
    <property type="match status" value="1"/>
</dbReference>
<evidence type="ECO:0000313" key="8">
    <source>
        <dbReference type="EMBL" id="OBT99695.2"/>
    </source>
</evidence>
<reference evidence="8 9" key="1">
    <citation type="submission" date="2016-03" db="EMBL/GenBank/DDBJ databases">
        <title>Comparative genomics of Pseudogymnoascus destructans, the fungus causing white-nose syndrome of bats.</title>
        <authorList>
            <person name="Palmer J.M."/>
            <person name="Drees K.P."/>
            <person name="Foster J.T."/>
            <person name="Lindner D.L."/>
        </authorList>
    </citation>
    <scope>NUCLEOTIDE SEQUENCE [LARGE SCALE GENOMIC DNA]</scope>
    <source>
        <strain evidence="8 9">UAMH 10579</strain>
    </source>
</reference>
<keyword evidence="3" id="KW-0560">Oxidoreductase</keyword>
<dbReference type="STRING" id="342668.A0A1B8GV29"/>
<dbReference type="PANTHER" id="PTHR43774">
    <property type="entry name" value="PEPTIDE METHIONINE SULFOXIDE REDUCTASE"/>
    <property type="match status" value="1"/>
</dbReference>
<dbReference type="InterPro" id="IPR036509">
    <property type="entry name" value="Met_Sox_Rdtase_MsrA_sf"/>
</dbReference>
<evidence type="ECO:0000256" key="1">
    <source>
        <dbReference type="ARBA" id="ARBA00005591"/>
    </source>
</evidence>
<evidence type="ECO:0000256" key="3">
    <source>
        <dbReference type="ARBA" id="ARBA00023002"/>
    </source>
</evidence>
<name>A0A1B8GV29_9PEZI</name>
<sequence>MSPTMPAFISRLLRPFTSSASLSITPAGPIPAGAQKATLAAGCFWGVEHMFRKEFADKGLYDARVGYIGGDTTSPSYRSVCSGSTGHAEAVQLTFDPITLPYTDLLVFFYRMHDPTTRDSQGPDTGSQYRSGIFVHSAEQKEQADQVTEKANNQWWGGKVVTQILPAGEWWDAEDYHQRYLDVNKGGYECPSHKEREFPDLQ</sequence>
<keyword evidence="9" id="KW-1185">Reference proteome</keyword>
<feature type="domain" description="Peptide methionine sulphoxide reductase MsrA" evidence="7">
    <location>
        <begin position="36"/>
        <end position="189"/>
    </location>
</feature>
<evidence type="ECO:0000259" key="7">
    <source>
        <dbReference type="Pfam" id="PF01625"/>
    </source>
</evidence>